<evidence type="ECO:0000256" key="1">
    <source>
        <dbReference type="ARBA" id="ARBA00004613"/>
    </source>
</evidence>
<dbReference type="GO" id="GO:0005131">
    <property type="term" value="F:growth hormone receptor binding"/>
    <property type="evidence" value="ECO:0007669"/>
    <property type="project" value="InterPro"/>
</dbReference>
<organism evidence="8 9">
    <name type="scientific">Cebus imitator</name>
    <name type="common">Panamanian white-faced capuchin</name>
    <name type="synonym">Cebus capucinus imitator</name>
    <dbReference type="NCBI Taxonomy" id="2715852"/>
    <lineage>
        <taxon>Eukaryota</taxon>
        <taxon>Metazoa</taxon>
        <taxon>Chordata</taxon>
        <taxon>Craniata</taxon>
        <taxon>Vertebrata</taxon>
        <taxon>Euteleostomi</taxon>
        <taxon>Mammalia</taxon>
        <taxon>Eutheria</taxon>
        <taxon>Euarchontoglires</taxon>
        <taxon>Primates</taxon>
        <taxon>Haplorrhini</taxon>
        <taxon>Platyrrhini</taxon>
        <taxon>Cebidae</taxon>
        <taxon>Cebinae</taxon>
        <taxon>Cebus</taxon>
    </lineage>
</organism>
<dbReference type="InterPro" id="IPR034975">
    <property type="entry name" value="Somatotropin"/>
</dbReference>
<comment type="subcellular location">
    <subcellularLocation>
        <location evidence="1 6">Secreted</location>
    </subcellularLocation>
</comment>
<dbReference type="GO" id="GO:0005615">
    <property type="term" value="C:extracellular space"/>
    <property type="evidence" value="ECO:0007669"/>
    <property type="project" value="InterPro"/>
</dbReference>
<dbReference type="CDD" id="cd10285">
    <property type="entry name" value="somatotropin_like"/>
    <property type="match status" value="1"/>
</dbReference>
<evidence type="ECO:0000256" key="6">
    <source>
        <dbReference type="RuleBase" id="RU003618"/>
    </source>
</evidence>
<dbReference type="OMA" id="PTEERDF"/>
<name>A0A2K5QDB7_CEBIM</name>
<dbReference type="Proteomes" id="UP000233040">
    <property type="component" value="Unassembled WGS sequence"/>
</dbReference>
<dbReference type="GO" id="GO:0060396">
    <property type="term" value="P:growth hormone receptor signaling pathway"/>
    <property type="evidence" value="ECO:0007669"/>
    <property type="project" value="TreeGrafter"/>
</dbReference>
<dbReference type="Gene3D" id="1.20.1250.10">
    <property type="match status" value="1"/>
</dbReference>
<proteinExistence type="inferred from homology"/>
<evidence type="ECO:0000256" key="4">
    <source>
        <dbReference type="ARBA" id="ARBA00022702"/>
    </source>
</evidence>
<keyword evidence="4 6" id="KW-0372">Hormone</keyword>
<accession>A0A2K5QDB7</accession>
<dbReference type="GO" id="GO:0005179">
    <property type="term" value="F:hormone activity"/>
    <property type="evidence" value="ECO:0007669"/>
    <property type="project" value="UniProtKB-KW"/>
</dbReference>
<comment type="similarity">
    <text evidence="2 6">Belongs to the somatotropin/prolactin family.</text>
</comment>
<dbReference type="InterPro" id="IPR009079">
    <property type="entry name" value="4_helix_cytokine-like_core"/>
</dbReference>
<evidence type="ECO:0000313" key="9">
    <source>
        <dbReference type="Proteomes" id="UP000233040"/>
    </source>
</evidence>
<sequence length="217" mass="25095">MAAVFRASLFLTFTLLCLPWLRKAGAIPTVPSSSLYDSAMTRAYRLSLMAFEIYQSFEEARTPTEERDFCRYKTRTSICFSESIPTPAHREETLQKSNLELLRNSQQLIQLWLKPVTLLSGAFDYSPIHSFLDRFIVEYMKDLEEIIQTLIRRLEAGNPQTGEISRQTYSNVDINLHHNNTLLKNYGLLFCFRRDMNKLSTFLRIVNCRSVEGSCGL</sequence>
<evidence type="ECO:0000256" key="5">
    <source>
        <dbReference type="ARBA" id="ARBA00049615"/>
    </source>
</evidence>
<evidence type="ECO:0000256" key="2">
    <source>
        <dbReference type="ARBA" id="ARBA00008474"/>
    </source>
</evidence>
<reference evidence="8" key="2">
    <citation type="submission" date="2025-09" db="UniProtKB">
        <authorList>
            <consortium name="Ensembl"/>
        </authorList>
    </citation>
    <scope>IDENTIFICATION</scope>
</reference>
<dbReference type="PANTHER" id="PTHR11417">
    <property type="entry name" value="SOMATOTROPIN,PROLACTIN"/>
    <property type="match status" value="1"/>
</dbReference>
<dbReference type="PRINTS" id="PR00836">
    <property type="entry name" value="SOMATOTROPIN"/>
</dbReference>
<dbReference type="GO" id="GO:0008083">
    <property type="term" value="F:growth factor activity"/>
    <property type="evidence" value="ECO:0007669"/>
    <property type="project" value="TreeGrafter"/>
</dbReference>
<dbReference type="GO" id="GO:0048513">
    <property type="term" value="P:animal organ development"/>
    <property type="evidence" value="ECO:0007669"/>
    <property type="project" value="TreeGrafter"/>
</dbReference>
<evidence type="ECO:0000256" key="3">
    <source>
        <dbReference type="ARBA" id="ARBA00022525"/>
    </source>
</evidence>
<dbReference type="GO" id="GO:0046427">
    <property type="term" value="P:positive regulation of receptor signaling pathway via JAK-STAT"/>
    <property type="evidence" value="ECO:0007669"/>
    <property type="project" value="TreeGrafter"/>
</dbReference>
<reference evidence="8" key="1">
    <citation type="submission" date="2025-08" db="UniProtKB">
        <authorList>
            <consortium name="Ensembl"/>
        </authorList>
    </citation>
    <scope>IDENTIFICATION</scope>
</reference>
<dbReference type="SUPFAM" id="SSF47266">
    <property type="entry name" value="4-helical cytokines"/>
    <property type="match status" value="1"/>
</dbReference>
<feature type="chain" id="PRO_5014429426" description="Growth hormone" evidence="7">
    <location>
        <begin position="27"/>
        <end position="217"/>
    </location>
</feature>
<dbReference type="GO" id="GO:0031667">
    <property type="term" value="P:response to nutrient levels"/>
    <property type="evidence" value="ECO:0007669"/>
    <property type="project" value="TreeGrafter"/>
</dbReference>
<keyword evidence="3" id="KW-0964">Secreted</keyword>
<dbReference type="Ensembl" id="ENSCCAT00000031274.1">
    <property type="protein sequence ID" value="ENSCCAP00000013840.1"/>
    <property type="gene ID" value="ENSCCAG00000024719.1"/>
</dbReference>
<dbReference type="GO" id="GO:0045927">
    <property type="term" value="P:positive regulation of growth"/>
    <property type="evidence" value="ECO:0007669"/>
    <property type="project" value="TreeGrafter"/>
</dbReference>
<dbReference type="InterPro" id="IPR001400">
    <property type="entry name" value="Somatotropin/Prolactin"/>
</dbReference>
<keyword evidence="7" id="KW-0732">Signal</keyword>
<dbReference type="InterPro" id="IPR018116">
    <property type="entry name" value="Somatotropin_CS"/>
</dbReference>
<evidence type="ECO:0000256" key="7">
    <source>
        <dbReference type="SAM" id="SignalP"/>
    </source>
</evidence>
<protein>
    <recommendedName>
        <fullName evidence="10">Growth hormone</fullName>
    </recommendedName>
</protein>
<keyword evidence="9" id="KW-1185">Reference proteome</keyword>
<dbReference type="PANTHER" id="PTHR11417:SF2">
    <property type="entry name" value="SOMATOTROPIN"/>
    <property type="match status" value="1"/>
</dbReference>
<dbReference type="AlphaFoldDB" id="A0A2K5QDB7"/>
<evidence type="ECO:0008006" key="10">
    <source>
        <dbReference type="Google" id="ProtNLM"/>
    </source>
</evidence>
<dbReference type="PROSITE" id="PS00338">
    <property type="entry name" value="SOMATOTROPIN_2"/>
    <property type="match status" value="1"/>
</dbReference>
<dbReference type="GeneTree" id="ENSGT00950000182818"/>
<evidence type="ECO:0000313" key="8">
    <source>
        <dbReference type="Ensembl" id="ENSCCAP00000013840.1"/>
    </source>
</evidence>
<feature type="signal peptide" evidence="7">
    <location>
        <begin position="1"/>
        <end position="26"/>
    </location>
</feature>
<dbReference type="Pfam" id="PF00103">
    <property type="entry name" value="Hormone_1"/>
    <property type="match status" value="1"/>
</dbReference>
<comment type="function">
    <text evidence="5">Plays an important role in growth control. Its major role in stimulating body growth is to stimulate the liver and other tissues to secrete IGF1. It stimulates both the differentiation and proliferation of myoblasts. It also stimulates amino acid uptake and protein synthesis in muscle and other tissues.</text>
</comment>